<evidence type="ECO:0000313" key="1">
    <source>
        <dbReference type="EMBL" id="QCQ59688.1"/>
    </source>
</evidence>
<proteinExistence type="predicted"/>
<name>A0A4P8N243_9CAUD</name>
<dbReference type="Proteomes" id="UP000301498">
    <property type="component" value="Segment"/>
</dbReference>
<protein>
    <submittedName>
        <fullName evidence="1">Uncharacterized protein</fullName>
    </submittedName>
</protein>
<evidence type="ECO:0000313" key="2">
    <source>
        <dbReference type="Proteomes" id="UP000301498"/>
    </source>
</evidence>
<sequence length="72" mass="8543">MTILSIEQYNDIKKEAISKYLKTVEDVLWQDNDTMSVLKRTKEDIFKKLDQRQEKCKRKGVVMIHLTTHGEC</sequence>
<organism evidence="1 2">
    <name type="scientific">Rheinheimera phage Barba8S</name>
    <dbReference type="NCBI Taxonomy" id="2849600"/>
    <lineage>
        <taxon>Viruses</taxon>
        <taxon>Duplodnaviria</taxon>
        <taxon>Heunggongvirae</taxon>
        <taxon>Uroviricota</taxon>
        <taxon>Caudoviricetes</taxon>
        <taxon>Barbavirus</taxon>
        <taxon>Barbavirus barba8S</taxon>
    </lineage>
</organism>
<accession>A0A4P8N243</accession>
<dbReference type="EMBL" id="MK719714">
    <property type="protein sequence ID" value="QCQ59688.1"/>
    <property type="molecule type" value="Genomic_DNA"/>
</dbReference>
<gene>
    <name evidence="1" type="ORF">Barba8S_gp057</name>
</gene>
<keyword evidence="2" id="KW-1185">Reference proteome</keyword>
<reference evidence="1 2" key="1">
    <citation type="submission" date="2019-03" db="EMBL/GenBank/DDBJ databases">
        <title>Genomic and seasonal variations among aquatic phages infecting the Baltic Sea Gammaproteobacteria Rheinheimera sp. bal341.</title>
        <authorList>
            <person name="Nilsson E."/>
            <person name="Li K."/>
            <person name="Fridlund J."/>
            <person name="Sulcius S."/>
            <person name="Bunse C."/>
            <person name="Karlsson C.M.G."/>
            <person name="Lindh M."/>
            <person name="Lundin D."/>
            <person name="Pinhassi J."/>
            <person name="Holmfeldt K."/>
        </authorList>
    </citation>
    <scope>NUCLEOTIDE SEQUENCE [LARGE SCALE GENOMIC DNA]</scope>
</reference>